<evidence type="ECO:0000259" key="9">
    <source>
        <dbReference type="Pfam" id="PF20730"/>
    </source>
</evidence>
<keyword evidence="4 7" id="KW-0812">Transmembrane</keyword>
<protein>
    <recommendedName>
        <fullName evidence="12">DUF421 domain-containing protein</fullName>
    </recommendedName>
</protein>
<dbReference type="RefSeq" id="WP_134753433.1">
    <property type="nucleotide sequence ID" value="NZ_MYFO02000013.1"/>
</dbReference>
<reference evidence="10 11" key="1">
    <citation type="submission" date="2017-03" db="EMBL/GenBank/DDBJ databases">
        <title>Isolation of Levoglucosan Utilizing Bacteria.</title>
        <authorList>
            <person name="Arya A.S."/>
        </authorList>
    </citation>
    <scope>NUCLEOTIDE SEQUENCE [LARGE SCALE GENOMIC DNA]</scope>
    <source>
        <strain evidence="10 11">MEC069</strain>
    </source>
</reference>
<dbReference type="Proteomes" id="UP000298246">
    <property type="component" value="Unassembled WGS sequence"/>
</dbReference>
<dbReference type="Gene3D" id="3.30.240.20">
    <property type="entry name" value="bsu07140 like domains"/>
    <property type="match status" value="1"/>
</dbReference>
<evidence type="ECO:0000256" key="5">
    <source>
        <dbReference type="ARBA" id="ARBA00022989"/>
    </source>
</evidence>
<evidence type="ECO:0000256" key="6">
    <source>
        <dbReference type="ARBA" id="ARBA00023136"/>
    </source>
</evidence>
<dbReference type="InterPro" id="IPR048454">
    <property type="entry name" value="YetF_N"/>
</dbReference>
<proteinExistence type="inferred from homology"/>
<evidence type="ECO:0000259" key="8">
    <source>
        <dbReference type="Pfam" id="PF04239"/>
    </source>
</evidence>
<dbReference type="EMBL" id="MYFO01000015">
    <property type="protein sequence ID" value="TFE87046.1"/>
    <property type="molecule type" value="Genomic_DNA"/>
</dbReference>
<dbReference type="Pfam" id="PF04239">
    <property type="entry name" value="DUF421"/>
    <property type="match status" value="1"/>
</dbReference>
<feature type="transmembrane region" description="Helical" evidence="7">
    <location>
        <begin position="32"/>
        <end position="52"/>
    </location>
</feature>
<dbReference type="PANTHER" id="PTHR34582">
    <property type="entry name" value="UPF0702 TRANSMEMBRANE PROTEIN YCAP"/>
    <property type="match status" value="1"/>
</dbReference>
<accession>A0A4Y8Q071</accession>
<evidence type="ECO:0000256" key="7">
    <source>
        <dbReference type="SAM" id="Phobius"/>
    </source>
</evidence>
<comment type="subcellular location">
    <subcellularLocation>
        <location evidence="1">Cell membrane</location>
        <topology evidence="1">Multi-pass membrane protein</topology>
    </subcellularLocation>
</comment>
<dbReference type="InterPro" id="IPR023090">
    <property type="entry name" value="UPF0702_alpha/beta_dom_sf"/>
</dbReference>
<evidence type="ECO:0000313" key="10">
    <source>
        <dbReference type="EMBL" id="TFE87046.1"/>
    </source>
</evidence>
<sequence length="177" mass="19476">MLIISLLVKTVAAFVTLFVCCRILGKKLISQMTFFDLVASITLGTIAGSVIFTEQIPWWASLSVLTLFALLTFVNGLLALKSRRAEQVLNGHPLVLIRNGQIDCNAMQRSRLTMQNLMALLRGKDVFYIHEVAYAVLETEGSLSVMKTTNLKRSDAVEGTIPGIPVTAYDALKEEEA</sequence>
<comment type="similarity">
    <text evidence="2">Belongs to the UPF0702 family.</text>
</comment>
<dbReference type="Pfam" id="PF20730">
    <property type="entry name" value="YetF_N"/>
    <property type="match status" value="1"/>
</dbReference>
<evidence type="ECO:0000256" key="3">
    <source>
        <dbReference type="ARBA" id="ARBA00022475"/>
    </source>
</evidence>
<name>A0A4Y8Q071_9BACL</name>
<evidence type="ECO:0008006" key="12">
    <source>
        <dbReference type="Google" id="ProtNLM"/>
    </source>
</evidence>
<keyword evidence="5 7" id="KW-1133">Transmembrane helix</keyword>
<feature type="transmembrane region" description="Helical" evidence="7">
    <location>
        <begin position="58"/>
        <end position="80"/>
    </location>
</feature>
<feature type="transmembrane region" description="Helical" evidence="7">
    <location>
        <begin position="6"/>
        <end position="25"/>
    </location>
</feature>
<keyword evidence="3" id="KW-1003">Cell membrane</keyword>
<feature type="domain" description="YetF-like N-terminal transmembrane" evidence="9">
    <location>
        <begin position="4"/>
        <end position="72"/>
    </location>
</feature>
<keyword evidence="6 7" id="KW-0472">Membrane</keyword>
<evidence type="ECO:0000256" key="1">
    <source>
        <dbReference type="ARBA" id="ARBA00004651"/>
    </source>
</evidence>
<evidence type="ECO:0000256" key="2">
    <source>
        <dbReference type="ARBA" id="ARBA00006448"/>
    </source>
</evidence>
<dbReference type="PANTHER" id="PTHR34582:SF7">
    <property type="entry name" value="UPF0702 TRANSMEMBRANE PROTEIN YDFS"/>
    <property type="match status" value="1"/>
</dbReference>
<gene>
    <name evidence="10" type="ORF">B5M42_12830</name>
</gene>
<organism evidence="10 11">
    <name type="scientific">Paenibacillus athensensis</name>
    <dbReference type="NCBI Taxonomy" id="1967502"/>
    <lineage>
        <taxon>Bacteria</taxon>
        <taxon>Bacillati</taxon>
        <taxon>Bacillota</taxon>
        <taxon>Bacilli</taxon>
        <taxon>Bacillales</taxon>
        <taxon>Paenibacillaceae</taxon>
        <taxon>Paenibacillus</taxon>
    </lineage>
</organism>
<feature type="domain" description="YetF C-terminal" evidence="8">
    <location>
        <begin position="81"/>
        <end position="150"/>
    </location>
</feature>
<evidence type="ECO:0000313" key="11">
    <source>
        <dbReference type="Proteomes" id="UP000298246"/>
    </source>
</evidence>
<evidence type="ECO:0000256" key="4">
    <source>
        <dbReference type="ARBA" id="ARBA00022692"/>
    </source>
</evidence>
<dbReference type="AlphaFoldDB" id="A0A4Y8Q071"/>
<dbReference type="OrthoDB" id="9778331at2"/>
<keyword evidence="11" id="KW-1185">Reference proteome</keyword>
<dbReference type="GO" id="GO:0005886">
    <property type="term" value="C:plasma membrane"/>
    <property type="evidence" value="ECO:0007669"/>
    <property type="project" value="UniProtKB-SubCell"/>
</dbReference>
<dbReference type="InterPro" id="IPR007353">
    <property type="entry name" value="DUF421"/>
</dbReference>
<comment type="caution">
    <text evidence="10">The sequence shown here is derived from an EMBL/GenBank/DDBJ whole genome shotgun (WGS) entry which is preliminary data.</text>
</comment>